<dbReference type="PANTHER" id="PTHR11645:SF0">
    <property type="entry name" value="PYRROLINE-5-CARBOXYLATE REDUCTASE 3"/>
    <property type="match status" value="1"/>
</dbReference>
<evidence type="ECO:0000313" key="8">
    <source>
        <dbReference type="EMBL" id="MBS2096957.1"/>
    </source>
</evidence>
<dbReference type="Pfam" id="PF14748">
    <property type="entry name" value="P5CR_dimer"/>
    <property type="match status" value="1"/>
</dbReference>
<accession>A0ABS5JQC3</accession>
<name>A0ABS5JQC3_9BACT</name>
<dbReference type="PANTHER" id="PTHR11645">
    <property type="entry name" value="PYRROLINE-5-CARBOXYLATE REDUCTASE"/>
    <property type="match status" value="1"/>
</dbReference>
<feature type="domain" description="Pyrroline-5-carboxylate reductase catalytic N-terminal" evidence="6">
    <location>
        <begin position="5"/>
        <end position="98"/>
    </location>
</feature>
<dbReference type="PIRSF" id="PIRSF000193">
    <property type="entry name" value="Pyrrol-5-carb_rd"/>
    <property type="match status" value="1"/>
</dbReference>
<evidence type="ECO:0000259" key="7">
    <source>
        <dbReference type="Pfam" id="PF14748"/>
    </source>
</evidence>
<comment type="caution">
    <text evidence="8">The sequence shown here is derived from an EMBL/GenBank/DDBJ whole genome shotgun (WGS) entry which is preliminary data.</text>
</comment>
<evidence type="ECO:0000256" key="2">
    <source>
        <dbReference type="ARBA" id="ARBA00022857"/>
    </source>
</evidence>
<feature type="domain" description="Pyrroline-5-carboxylate reductase dimerisation" evidence="7">
    <location>
        <begin position="161"/>
        <end position="262"/>
    </location>
</feature>
<dbReference type="GO" id="GO:0004735">
    <property type="term" value="F:pyrroline-5-carboxylate reductase activity"/>
    <property type="evidence" value="ECO:0007669"/>
    <property type="project" value="UniProtKB-EC"/>
</dbReference>
<dbReference type="InterPro" id="IPR036291">
    <property type="entry name" value="NAD(P)-bd_dom_sf"/>
</dbReference>
<comment type="function">
    <text evidence="4">Catalyzes the reduction of 1-pyrroline-5-carboxylate (PCA) to L-proline.</text>
</comment>
<keyword evidence="2 4" id="KW-0521">NADP</keyword>
<protein>
    <recommendedName>
        <fullName evidence="4 5">Pyrroline-5-carboxylate reductase</fullName>
        <shortName evidence="4">P5C reductase</shortName>
        <shortName evidence="4">P5CR</shortName>
        <ecNumber evidence="4 5">1.5.1.2</ecNumber>
    </recommendedName>
    <alternativeName>
        <fullName evidence="4">PCA reductase</fullName>
    </alternativeName>
</protein>
<dbReference type="InterPro" id="IPR028939">
    <property type="entry name" value="P5C_Rdtase_cat_N"/>
</dbReference>
<comment type="catalytic activity">
    <reaction evidence="4">
        <text>L-proline + NAD(+) = (S)-1-pyrroline-5-carboxylate + NADH + 2 H(+)</text>
        <dbReference type="Rhea" id="RHEA:14105"/>
        <dbReference type="ChEBI" id="CHEBI:15378"/>
        <dbReference type="ChEBI" id="CHEBI:17388"/>
        <dbReference type="ChEBI" id="CHEBI:57540"/>
        <dbReference type="ChEBI" id="CHEBI:57945"/>
        <dbReference type="ChEBI" id="CHEBI:60039"/>
        <dbReference type="EC" id="1.5.1.2"/>
    </reaction>
</comment>
<evidence type="ECO:0000256" key="1">
    <source>
        <dbReference type="ARBA" id="ARBA00005525"/>
    </source>
</evidence>
<dbReference type="InterPro" id="IPR000304">
    <property type="entry name" value="Pyrroline-COOH_reductase"/>
</dbReference>
<evidence type="ECO:0000259" key="6">
    <source>
        <dbReference type="Pfam" id="PF03807"/>
    </source>
</evidence>
<evidence type="ECO:0000256" key="3">
    <source>
        <dbReference type="ARBA" id="ARBA00023002"/>
    </source>
</evidence>
<dbReference type="SUPFAM" id="SSF51735">
    <property type="entry name" value="NAD(P)-binding Rossmann-fold domains"/>
    <property type="match status" value="1"/>
</dbReference>
<evidence type="ECO:0000256" key="4">
    <source>
        <dbReference type="HAMAP-Rule" id="MF_01925"/>
    </source>
</evidence>
<sequence length="267" mass="28540">MEVAKLTIIGGGNLGSAIARGILDKGLLKPSQLTITRRRVKLLESFAEKGVVITDDNLSATTGADVVFLAVKPYQIEEVIKEITSSLTDNTIIISLATGVSSQEIEQYCGMKLPIFRAMPNTAIEIGESMTCVSSYNANQKQEDTVITLFKQMGQALIVPEELMAASTVLAACGIAYAMRFIRAATQGGIEIGFGSQLALQIAAQTVKGAADLLIQKGNHPEDEIDKVTTPRGVTISGLNEMEHQGFSSSLIKGLLTSYNKIESSKK</sequence>
<evidence type="ECO:0000313" key="9">
    <source>
        <dbReference type="Proteomes" id="UP000708576"/>
    </source>
</evidence>
<dbReference type="HAMAP" id="MF_01925">
    <property type="entry name" value="P5C_reductase"/>
    <property type="match status" value="1"/>
</dbReference>
<evidence type="ECO:0000256" key="5">
    <source>
        <dbReference type="NCBIfam" id="TIGR00112"/>
    </source>
</evidence>
<dbReference type="Pfam" id="PF03807">
    <property type="entry name" value="F420_oxidored"/>
    <property type="match status" value="1"/>
</dbReference>
<comment type="similarity">
    <text evidence="1 4">Belongs to the pyrroline-5-carboxylate reductase family.</text>
</comment>
<comment type="subcellular location">
    <subcellularLocation>
        <location evidence="4">Cytoplasm</location>
    </subcellularLocation>
</comment>
<keyword evidence="4" id="KW-0641">Proline biosynthesis</keyword>
<dbReference type="NCBIfam" id="TIGR00112">
    <property type="entry name" value="proC"/>
    <property type="match status" value="1"/>
</dbReference>
<dbReference type="Proteomes" id="UP000708576">
    <property type="component" value="Unassembled WGS sequence"/>
</dbReference>
<organism evidence="8 9">
    <name type="scientific">Carboxylicivirga linearis</name>
    <dbReference type="NCBI Taxonomy" id="1628157"/>
    <lineage>
        <taxon>Bacteria</taxon>
        <taxon>Pseudomonadati</taxon>
        <taxon>Bacteroidota</taxon>
        <taxon>Bacteroidia</taxon>
        <taxon>Marinilabiliales</taxon>
        <taxon>Marinilabiliaceae</taxon>
        <taxon>Carboxylicivirga</taxon>
    </lineage>
</organism>
<dbReference type="SUPFAM" id="SSF48179">
    <property type="entry name" value="6-phosphogluconate dehydrogenase C-terminal domain-like"/>
    <property type="match status" value="1"/>
</dbReference>
<dbReference type="Gene3D" id="1.10.3730.10">
    <property type="entry name" value="ProC C-terminal domain-like"/>
    <property type="match status" value="1"/>
</dbReference>
<dbReference type="InterPro" id="IPR029036">
    <property type="entry name" value="P5CR_dimer"/>
</dbReference>
<keyword evidence="4" id="KW-0028">Amino-acid biosynthesis</keyword>
<dbReference type="Gene3D" id="3.40.50.720">
    <property type="entry name" value="NAD(P)-binding Rossmann-like Domain"/>
    <property type="match status" value="1"/>
</dbReference>
<dbReference type="EMBL" id="JAGUCO010000001">
    <property type="protein sequence ID" value="MBS2096957.1"/>
    <property type="molecule type" value="Genomic_DNA"/>
</dbReference>
<keyword evidence="4" id="KW-0963">Cytoplasm</keyword>
<comment type="catalytic activity">
    <reaction evidence="4">
        <text>L-proline + NADP(+) = (S)-1-pyrroline-5-carboxylate + NADPH + 2 H(+)</text>
        <dbReference type="Rhea" id="RHEA:14109"/>
        <dbReference type="ChEBI" id="CHEBI:15378"/>
        <dbReference type="ChEBI" id="CHEBI:17388"/>
        <dbReference type="ChEBI" id="CHEBI:57783"/>
        <dbReference type="ChEBI" id="CHEBI:58349"/>
        <dbReference type="ChEBI" id="CHEBI:60039"/>
        <dbReference type="EC" id="1.5.1.2"/>
    </reaction>
</comment>
<proteinExistence type="inferred from homology"/>
<comment type="pathway">
    <text evidence="4">Amino-acid biosynthesis; L-proline biosynthesis; L-proline from L-glutamate 5-semialdehyde: step 1/1.</text>
</comment>
<dbReference type="RefSeq" id="WP_212212624.1">
    <property type="nucleotide sequence ID" value="NZ_JAGUCO010000001.1"/>
</dbReference>
<gene>
    <name evidence="4 8" type="primary">proC</name>
    <name evidence="8" type="ORF">KEM10_01625</name>
</gene>
<keyword evidence="3 4" id="KW-0560">Oxidoreductase</keyword>
<reference evidence="8 9" key="1">
    <citation type="journal article" date="2015" name="Int. J. Syst. Evol. Microbiol.">
        <title>Carboxylicivirga linearis sp. nov., isolated from a sea cucumber culture pond.</title>
        <authorList>
            <person name="Wang F.Q."/>
            <person name="Zhou Y.X."/>
            <person name="Lin X.Z."/>
            <person name="Chen G.J."/>
            <person name="Du Z.J."/>
        </authorList>
    </citation>
    <scope>NUCLEOTIDE SEQUENCE [LARGE SCALE GENOMIC DNA]</scope>
    <source>
        <strain evidence="8 9">FB218</strain>
    </source>
</reference>
<keyword evidence="9" id="KW-1185">Reference proteome</keyword>
<dbReference type="InterPro" id="IPR008927">
    <property type="entry name" value="6-PGluconate_DH-like_C_sf"/>
</dbReference>
<dbReference type="EC" id="1.5.1.2" evidence="4 5"/>